<keyword evidence="2" id="KW-1185">Reference proteome</keyword>
<gene>
    <name evidence="1" type="ORF">AB6A40_005087</name>
</gene>
<evidence type="ECO:0000313" key="2">
    <source>
        <dbReference type="Proteomes" id="UP001608902"/>
    </source>
</evidence>
<protein>
    <submittedName>
        <fullName evidence="1">Uncharacterized protein</fullName>
    </submittedName>
</protein>
<comment type="caution">
    <text evidence="1">The sequence shown here is derived from an EMBL/GenBank/DDBJ whole genome shotgun (WGS) entry which is preliminary data.</text>
</comment>
<reference evidence="1 2" key="1">
    <citation type="submission" date="2024-08" db="EMBL/GenBank/DDBJ databases">
        <title>Gnathostoma spinigerum genome.</title>
        <authorList>
            <person name="Gonzalez-Bertolin B."/>
            <person name="Monzon S."/>
            <person name="Zaballos A."/>
            <person name="Jimenez P."/>
            <person name="Dekumyoy P."/>
            <person name="Varona S."/>
            <person name="Cuesta I."/>
            <person name="Sumanam S."/>
            <person name="Adisakwattana P."/>
            <person name="Gasser R.B."/>
            <person name="Hernandez-Gonzalez A."/>
            <person name="Young N.D."/>
            <person name="Perteguer M.J."/>
        </authorList>
    </citation>
    <scope>NUCLEOTIDE SEQUENCE [LARGE SCALE GENOMIC DNA]</scope>
    <source>
        <strain evidence="1">AL3</strain>
        <tissue evidence="1">Liver</tissue>
    </source>
</reference>
<organism evidence="1 2">
    <name type="scientific">Gnathostoma spinigerum</name>
    <dbReference type="NCBI Taxonomy" id="75299"/>
    <lineage>
        <taxon>Eukaryota</taxon>
        <taxon>Metazoa</taxon>
        <taxon>Ecdysozoa</taxon>
        <taxon>Nematoda</taxon>
        <taxon>Chromadorea</taxon>
        <taxon>Rhabditida</taxon>
        <taxon>Spirurina</taxon>
        <taxon>Gnathostomatomorpha</taxon>
        <taxon>Gnathostomatoidea</taxon>
        <taxon>Gnathostomatidae</taxon>
        <taxon>Gnathostoma</taxon>
    </lineage>
</organism>
<dbReference type="Proteomes" id="UP001608902">
    <property type="component" value="Unassembled WGS sequence"/>
</dbReference>
<evidence type="ECO:0000313" key="1">
    <source>
        <dbReference type="EMBL" id="MFH4978378.1"/>
    </source>
</evidence>
<dbReference type="AlphaFoldDB" id="A0ABD6EEJ9"/>
<dbReference type="EMBL" id="JBGFUD010003147">
    <property type="protein sequence ID" value="MFH4978378.1"/>
    <property type="molecule type" value="Genomic_DNA"/>
</dbReference>
<sequence length="181" mass="20390">MVISSSEITWRLLNTAQISLAQWNIFIHSNNQLKSCFRPLLPCFCDCCKQPEKKPEPPPPPKAPECCAPQPVCCYPQQPVVAAAPQVQYVQQPVYQHPVVQQPVYQQPVVQQPVYQQPVVQQPIYVQPIIQQPVISHPTAQHVAPAYQLVPVSQYVAAQRSYSGMAPPPTNIMARRYVLAW</sequence>
<accession>A0ABD6EEJ9</accession>
<proteinExistence type="predicted"/>
<name>A0ABD6EEJ9_9BILA</name>